<feature type="compositionally biased region" description="Polar residues" evidence="1">
    <location>
        <begin position="464"/>
        <end position="480"/>
    </location>
</feature>
<protein>
    <submittedName>
        <fullName evidence="2">Uncharacterized protein</fullName>
    </submittedName>
</protein>
<evidence type="ECO:0000256" key="1">
    <source>
        <dbReference type="SAM" id="MobiDB-lite"/>
    </source>
</evidence>
<proteinExistence type="predicted"/>
<evidence type="ECO:0000313" key="2">
    <source>
        <dbReference type="EMBL" id="AYV79390.1"/>
    </source>
</evidence>
<name>A0A3G4ZX14_9VIRU</name>
<feature type="region of interest" description="Disordered" evidence="1">
    <location>
        <begin position="462"/>
        <end position="481"/>
    </location>
</feature>
<gene>
    <name evidence="2" type="ORF">Faunusvirus12_3</name>
</gene>
<dbReference type="EMBL" id="MK072143">
    <property type="protein sequence ID" value="AYV79390.1"/>
    <property type="molecule type" value="Genomic_DNA"/>
</dbReference>
<sequence length="862" mass="96280">MEIGIMASLALIGKYINGNSKDTVKIKSSIPQHENPNVNNIYDSNIIDNTAKKLATTIQTSRDKSQNPEATNVIPQYYNQLYDAKSKSNTNSKPDVVEHFQQSHKDHTLLSEYKNELKDDSYLATFQCDKLPKDEKVNNSFENQFKRQKFDSIDKPVSINDLNCSSDKKQILSLKRSIALDGKWSLFDDENKDMTYDIMDPDHFTHNNMNAFYKGNGMELNQYNARNMGLKLEIFSGSSKNYVPKHEIEAFFEPTKDMVNGASRGTQNNTEQLQSRMYVSRARNGERLFEPAMISPGLNLGYNEEGDIGYQDSYRPLPKTIDELRAANKPKLVGKGVTIQGQKGNNRPVQGPTIKRHPEKFVECKTDDLLPVGGAYTQHRAPENYDLHETNRALENLICKYKATGPAIAATKNITPEYLQPLVKTDKNVYKNPGPFNVKGNVYPAEYADASTILLYEQERDTTENTNYKGPVSQTNTGNYTEYADKPKTTIRQTTVNAKYTGGITGDYNAVRAVDYSDVPRDTVKQSTINAQYTGGITGDYNTVRAVDYSDVPRPTVKQSIVNNQHSGGVTGDYNTMRAVDFKDVPRTTVKQLTVNNQHTGGVTAEYNSVRAINYQDVPRTTIKQTVVNNQHTGGITGEYNAVRAIDFKDVPRTTGKETISDIQYGGMPNSGNGDAYLVTHCDAKTTNKETTSDIQYGGMPNSGNGDAYLVTHYDAPVTIRQTTSQTNYMGVAGAEDTYAPREYYDAYNMSINNSKQMAIAVNHAPTTTGAFSGPCTDSVNVHLRDPLLFSRDNPMYSQQSYSTPVQNSRTRYEMENATAERVNPYVLSSVSSNPLVNNVMFQHKYTADNMSTRISDLNVRS</sequence>
<accession>A0A3G4ZX14</accession>
<reference evidence="2" key="1">
    <citation type="submission" date="2018-10" db="EMBL/GenBank/DDBJ databases">
        <title>Hidden diversity of soil giant viruses.</title>
        <authorList>
            <person name="Schulz F."/>
            <person name="Alteio L."/>
            <person name="Goudeau D."/>
            <person name="Ryan E.M."/>
            <person name="Malmstrom R.R."/>
            <person name="Blanchard J."/>
            <person name="Woyke T."/>
        </authorList>
    </citation>
    <scope>NUCLEOTIDE SEQUENCE</scope>
    <source>
        <strain evidence="2">FNV1</strain>
    </source>
</reference>
<organism evidence="2">
    <name type="scientific">Faunusvirus sp</name>
    <dbReference type="NCBI Taxonomy" id="2487766"/>
    <lineage>
        <taxon>Viruses</taxon>
        <taxon>Varidnaviria</taxon>
        <taxon>Bamfordvirae</taxon>
        <taxon>Nucleocytoviricota</taxon>
        <taxon>Megaviricetes</taxon>
        <taxon>Imitervirales</taxon>
        <taxon>Mimiviridae</taxon>
    </lineage>
</organism>